<evidence type="ECO:0000256" key="1">
    <source>
        <dbReference type="ARBA" id="ARBA00007613"/>
    </source>
</evidence>
<dbReference type="Gene3D" id="1.20.1600.10">
    <property type="entry name" value="Outer membrane efflux proteins (OEP)"/>
    <property type="match status" value="1"/>
</dbReference>
<feature type="signal peptide" evidence="2">
    <location>
        <begin position="1"/>
        <end position="23"/>
    </location>
</feature>
<comment type="caution">
    <text evidence="3">The sequence shown here is derived from an EMBL/GenBank/DDBJ whole genome shotgun (WGS) entry which is preliminary data.</text>
</comment>
<dbReference type="RefSeq" id="WP_149307014.1">
    <property type="nucleotide sequence ID" value="NZ_SRSD01000004.1"/>
</dbReference>
<dbReference type="PANTHER" id="PTHR30203:SF24">
    <property type="entry name" value="BLR4935 PROTEIN"/>
    <property type="match status" value="1"/>
</dbReference>
<dbReference type="InterPro" id="IPR003423">
    <property type="entry name" value="OMP_efflux"/>
</dbReference>
<protein>
    <submittedName>
        <fullName evidence="3">TolC family protein</fullName>
    </submittedName>
</protein>
<dbReference type="SUPFAM" id="SSF56954">
    <property type="entry name" value="Outer membrane efflux proteins (OEP)"/>
    <property type="match status" value="1"/>
</dbReference>
<dbReference type="EMBL" id="SRSD01000004">
    <property type="protein sequence ID" value="KAA0892076.1"/>
    <property type="molecule type" value="Genomic_DNA"/>
</dbReference>
<evidence type="ECO:0000256" key="2">
    <source>
        <dbReference type="SAM" id="SignalP"/>
    </source>
</evidence>
<keyword evidence="2" id="KW-0732">Signal</keyword>
<keyword evidence="4" id="KW-1185">Reference proteome</keyword>
<dbReference type="AlphaFoldDB" id="A0A5A9XGB1"/>
<dbReference type="InterPro" id="IPR010131">
    <property type="entry name" value="MdtP/NodT-like"/>
</dbReference>
<evidence type="ECO:0000313" key="3">
    <source>
        <dbReference type="EMBL" id="KAA0892076.1"/>
    </source>
</evidence>
<dbReference type="Proteomes" id="UP000324298">
    <property type="component" value="Unassembled WGS sequence"/>
</dbReference>
<organism evidence="3 4">
    <name type="scientific">Oryzomonas rubra</name>
    <dbReference type="NCBI Taxonomy" id="2509454"/>
    <lineage>
        <taxon>Bacteria</taxon>
        <taxon>Pseudomonadati</taxon>
        <taxon>Thermodesulfobacteriota</taxon>
        <taxon>Desulfuromonadia</taxon>
        <taxon>Geobacterales</taxon>
        <taxon>Geobacteraceae</taxon>
        <taxon>Oryzomonas</taxon>
    </lineage>
</organism>
<dbReference type="Pfam" id="PF02321">
    <property type="entry name" value="OEP"/>
    <property type="match status" value="2"/>
</dbReference>
<sequence>MKTRVVFLALLVTAMLPAGFSRAAETKPTENLAELVKTALTNNPEVTASGAHLRMLENKAKQAGSLEDPMLMLKIQNGVVSDPLNFRRDSMTQKVVGISQQLPWFGKRGLKSDVAQRDAEASHWNREERILDIVRGVKETYYQIYFTDKSLEILAKNSRILDDFITIAQNRYAVGQGVQQDIFKAQLEKSKLLDMKITLEQQRRGLEIRLNSLLYRPVNTPVGAIPDPQIAPFNHGDAELLEQAEQNRPLLKGMQAQIGKTQAAQALARKEFFPDFTVSFEYMQREPAMGSDGSDMYGLGVTFNLPVQRERRHAMLAESASEQAMSTAELNDAKNGIRSAIADLISQMERRRKLAELYKGGIIPQAEQALESAVIAYRVGKVDFLALLDSRLTLFNYERDYYDSLADYQIRLAQLEATVGADLENGSTTVNHDHH</sequence>
<accession>A0A5A9XGB1</accession>
<dbReference type="GO" id="GO:0015562">
    <property type="term" value="F:efflux transmembrane transporter activity"/>
    <property type="evidence" value="ECO:0007669"/>
    <property type="project" value="InterPro"/>
</dbReference>
<reference evidence="3 4" key="1">
    <citation type="submission" date="2019-04" db="EMBL/GenBank/DDBJ databases">
        <title>Geobacter ruber sp. nov., ferric-reducing bacteria isolated from paddy soil.</title>
        <authorList>
            <person name="Xu Z."/>
            <person name="Masuda Y."/>
            <person name="Itoh H."/>
            <person name="Senoo K."/>
        </authorList>
    </citation>
    <scope>NUCLEOTIDE SEQUENCE [LARGE SCALE GENOMIC DNA]</scope>
    <source>
        <strain evidence="3 4">Red88</strain>
    </source>
</reference>
<comment type="similarity">
    <text evidence="1">Belongs to the outer membrane factor (OMF) (TC 1.B.17) family.</text>
</comment>
<gene>
    <name evidence="3" type="ORF">ET418_07655</name>
</gene>
<name>A0A5A9XGB1_9BACT</name>
<evidence type="ECO:0000313" key="4">
    <source>
        <dbReference type="Proteomes" id="UP000324298"/>
    </source>
</evidence>
<feature type="chain" id="PRO_5022789232" evidence="2">
    <location>
        <begin position="24"/>
        <end position="435"/>
    </location>
</feature>
<proteinExistence type="inferred from homology"/>
<dbReference type="PANTHER" id="PTHR30203">
    <property type="entry name" value="OUTER MEMBRANE CATION EFFLUX PROTEIN"/>
    <property type="match status" value="1"/>
</dbReference>
<dbReference type="OrthoDB" id="9769048at2"/>